<evidence type="ECO:0000256" key="6">
    <source>
        <dbReference type="ARBA" id="ARBA00022679"/>
    </source>
</evidence>
<keyword evidence="8" id="KW-0133">Cell shape</keyword>
<dbReference type="CDD" id="cd00063">
    <property type="entry name" value="FN3"/>
    <property type="match status" value="3"/>
</dbReference>
<evidence type="ECO:0000256" key="3">
    <source>
        <dbReference type="ARBA" id="ARBA00022645"/>
    </source>
</evidence>
<protein>
    <submittedName>
        <fullName evidence="17">Transglycosylase domain-containing protein</fullName>
    </submittedName>
</protein>
<comment type="caution">
    <text evidence="17">The sequence shown here is derived from an EMBL/GenBank/DDBJ whole genome shotgun (WGS) entry which is preliminary data.</text>
</comment>
<evidence type="ECO:0000256" key="7">
    <source>
        <dbReference type="ARBA" id="ARBA00022801"/>
    </source>
</evidence>
<reference evidence="17 18" key="1">
    <citation type="submission" date="2022-11" db="EMBL/GenBank/DDBJ databases">
        <title>Study of microbial diversity in lake waters.</title>
        <authorList>
            <person name="Zhang J."/>
        </authorList>
    </citation>
    <scope>NUCLEOTIDE SEQUENCE [LARGE SCALE GENOMIC DNA]</scope>
    <source>
        <strain evidence="17 18">DT12</strain>
    </source>
</reference>
<comment type="catalytic activity">
    <reaction evidence="13">
        <text>Preferential cleavage: (Ac)2-L-Lys-D-Ala-|-D-Ala. Also transpeptidation of peptidyl-alanyl moieties that are N-acyl substituents of D-alanine.</text>
        <dbReference type="EC" id="3.4.16.4"/>
    </reaction>
</comment>
<dbReference type="InterPro" id="IPR036950">
    <property type="entry name" value="PBP_transglycosylase"/>
</dbReference>
<keyword evidence="2" id="KW-1003">Cell membrane</keyword>
<dbReference type="SUPFAM" id="SSF49265">
    <property type="entry name" value="Fibronectin type III"/>
    <property type="match status" value="2"/>
</dbReference>
<dbReference type="InterPro" id="IPR023346">
    <property type="entry name" value="Lysozyme-like_dom_sf"/>
</dbReference>
<evidence type="ECO:0000256" key="9">
    <source>
        <dbReference type="ARBA" id="ARBA00022984"/>
    </source>
</evidence>
<evidence type="ECO:0000256" key="5">
    <source>
        <dbReference type="ARBA" id="ARBA00022676"/>
    </source>
</evidence>
<dbReference type="Pfam" id="PF00912">
    <property type="entry name" value="Transgly"/>
    <property type="match status" value="1"/>
</dbReference>
<proteinExistence type="predicted"/>
<evidence type="ECO:0000259" key="16">
    <source>
        <dbReference type="PROSITE" id="PS50853"/>
    </source>
</evidence>
<feature type="domain" description="Fibronectin type-III" evidence="16">
    <location>
        <begin position="801"/>
        <end position="889"/>
    </location>
</feature>
<evidence type="ECO:0000256" key="11">
    <source>
        <dbReference type="ARBA" id="ARBA00023268"/>
    </source>
</evidence>
<evidence type="ECO:0000256" key="8">
    <source>
        <dbReference type="ARBA" id="ARBA00022960"/>
    </source>
</evidence>
<keyword evidence="6" id="KW-0808">Transferase</keyword>
<dbReference type="InterPro" id="IPR001460">
    <property type="entry name" value="PCN-bd_Tpept"/>
</dbReference>
<feature type="region of interest" description="Disordered" evidence="15">
    <location>
        <begin position="776"/>
        <end position="809"/>
    </location>
</feature>
<keyword evidence="4" id="KW-0645">Protease</keyword>
<organism evidence="17 18">
    <name type="scientific">Tumebacillus lacus</name>
    <dbReference type="NCBI Taxonomy" id="2995335"/>
    <lineage>
        <taxon>Bacteria</taxon>
        <taxon>Bacillati</taxon>
        <taxon>Bacillota</taxon>
        <taxon>Bacilli</taxon>
        <taxon>Bacillales</taxon>
        <taxon>Alicyclobacillaceae</taxon>
        <taxon>Tumebacillus</taxon>
    </lineage>
</organism>
<evidence type="ECO:0000256" key="12">
    <source>
        <dbReference type="ARBA" id="ARBA00023316"/>
    </source>
</evidence>
<keyword evidence="9" id="KW-0573">Peptidoglycan synthesis</keyword>
<comment type="subcellular location">
    <subcellularLocation>
        <location evidence="1">Cell membrane</location>
    </subcellularLocation>
</comment>
<evidence type="ECO:0000256" key="14">
    <source>
        <dbReference type="ARBA" id="ARBA00049902"/>
    </source>
</evidence>
<dbReference type="SUPFAM" id="SSF53955">
    <property type="entry name" value="Lysozyme-like"/>
    <property type="match status" value="1"/>
</dbReference>
<dbReference type="Proteomes" id="UP001208017">
    <property type="component" value="Unassembled WGS sequence"/>
</dbReference>
<comment type="catalytic activity">
    <reaction evidence="14">
        <text>[GlcNAc-(1-&gt;4)-Mur2Ac(oyl-L-Ala-gamma-D-Glu-L-Lys-D-Ala-D-Ala)](n)-di-trans,octa-cis-undecaprenyl diphosphate + beta-D-GlcNAc-(1-&gt;4)-Mur2Ac(oyl-L-Ala-gamma-D-Glu-L-Lys-D-Ala-D-Ala)-di-trans,octa-cis-undecaprenyl diphosphate = [GlcNAc-(1-&gt;4)-Mur2Ac(oyl-L-Ala-gamma-D-Glu-L-Lys-D-Ala-D-Ala)](n+1)-di-trans,octa-cis-undecaprenyl diphosphate + di-trans,octa-cis-undecaprenyl diphosphate + H(+)</text>
        <dbReference type="Rhea" id="RHEA:23708"/>
        <dbReference type="Rhea" id="RHEA-COMP:9602"/>
        <dbReference type="Rhea" id="RHEA-COMP:9603"/>
        <dbReference type="ChEBI" id="CHEBI:15378"/>
        <dbReference type="ChEBI" id="CHEBI:58405"/>
        <dbReference type="ChEBI" id="CHEBI:60033"/>
        <dbReference type="ChEBI" id="CHEBI:78435"/>
        <dbReference type="EC" id="2.4.99.28"/>
    </reaction>
</comment>
<dbReference type="SMART" id="SM00060">
    <property type="entry name" value="FN3"/>
    <property type="match status" value="3"/>
</dbReference>
<evidence type="ECO:0000313" key="18">
    <source>
        <dbReference type="Proteomes" id="UP001208017"/>
    </source>
</evidence>
<evidence type="ECO:0000313" key="17">
    <source>
        <dbReference type="EMBL" id="MCX7570754.1"/>
    </source>
</evidence>
<dbReference type="PANTHER" id="PTHR32282:SF11">
    <property type="entry name" value="PENICILLIN-BINDING PROTEIN 1B"/>
    <property type="match status" value="1"/>
</dbReference>
<keyword evidence="11" id="KW-0511">Multifunctional enzyme</keyword>
<evidence type="ECO:0000256" key="2">
    <source>
        <dbReference type="ARBA" id="ARBA00022475"/>
    </source>
</evidence>
<dbReference type="Gene3D" id="1.10.3810.10">
    <property type="entry name" value="Biosynthetic peptidoglycan transglycosylase-like"/>
    <property type="match status" value="1"/>
</dbReference>
<evidence type="ECO:0000256" key="15">
    <source>
        <dbReference type="SAM" id="MobiDB-lite"/>
    </source>
</evidence>
<dbReference type="Gene3D" id="3.40.710.10">
    <property type="entry name" value="DD-peptidase/beta-lactamase superfamily"/>
    <property type="match status" value="1"/>
</dbReference>
<accession>A0ABT3X7N8</accession>
<keyword evidence="18" id="KW-1185">Reference proteome</keyword>
<dbReference type="InterPro" id="IPR003961">
    <property type="entry name" value="FN3_dom"/>
</dbReference>
<dbReference type="Gene3D" id="2.60.40.10">
    <property type="entry name" value="Immunoglobulins"/>
    <property type="match status" value="3"/>
</dbReference>
<dbReference type="InterPro" id="IPR050396">
    <property type="entry name" value="Glycosyltr_51/Transpeptidase"/>
</dbReference>
<keyword evidence="10" id="KW-0472">Membrane</keyword>
<keyword evidence="7" id="KW-0378">Hydrolase</keyword>
<feature type="domain" description="Fibronectin type-III" evidence="16">
    <location>
        <begin position="991"/>
        <end position="1076"/>
    </location>
</feature>
<keyword evidence="5" id="KW-0328">Glycosyltransferase</keyword>
<dbReference type="Pfam" id="PF00041">
    <property type="entry name" value="fn3"/>
    <property type="match status" value="2"/>
</dbReference>
<dbReference type="InterPro" id="IPR001264">
    <property type="entry name" value="Glyco_trans_51"/>
</dbReference>
<evidence type="ECO:0000256" key="13">
    <source>
        <dbReference type="ARBA" id="ARBA00034000"/>
    </source>
</evidence>
<dbReference type="PANTHER" id="PTHR32282">
    <property type="entry name" value="BINDING PROTEIN TRANSPEPTIDASE, PUTATIVE-RELATED"/>
    <property type="match status" value="1"/>
</dbReference>
<evidence type="ECO:0000256" key="10">
    <source>
        <dbReference type="ARBA" id="ARBA00023136"/>
    </source>
</evidence>
<evidence type="ECO:0000256" key="1">
    <source>
        <dbReference type="ARBA" id="ARBA00004236"/>
    </source>
</evidence>
<dbReference type="Pfam" id="PF00905">
    <property type="entry name" value="Transpeptidase"/>
    <property type="match status" value="1"/>
</dbReference>
<feature type="compositionally biased region" description="Basic and acidic residues" evidence="15">
    <location>
        <begin position="1"/>
        <end position="21"/>
    </location>
</feature>
<dbReference type="SUPFAM" id="SSF56601">
    <property type="entry name" value="beta-lactamase/transpeptidase-like"/>
    <property type="match status" value="1"/>
</dbReference>
<dbReference type="EMBL" id="JAPMLT010000005">
    <property type="protein sequence ID" value="MCX7570754.1"/>
    <property type="molecule type" value="Genomic_DNA"/>
</dbReference>
<evidence type="ECO:0000256" key="4">
    <source>
        <dbReference type="ARBA" id="ARBA00022670"/>
    </source>
</evidence>
<keyword evidence="3" id="KW-0121">Carboxypeptidase</keyword>
<dbReference type="PROSITE" id="PS50853">
    <property type="entry name" value="FN3"/>
    <property type="match status" value="2"/>
</dbReference>
<feature type="compositionally biased region" description="Basic and acidic residues" evidence="15">
    <location>
        <begin position="777"/>
        <end position="797"/>
    </location>
</feature>
<keyword evidence="12" id="KW-0961">Cell wall biogenesis/degradation</keyword>
<dbReference type="InterPro" id="IPR013783">
    <property type="entry name" value="Ig-like_fold"/>
</dbReference>
<feature type="region of interest" description="Disordered" evidence="15">
    <location>
        <begin position="1"/>
        <end position="27"/>
    </location>
</feature>
<dbReference type="InterPro" id="IPR012338">
    <property type="entry name" value="Beta-lactam/transpept-like"/>
</dbReference>
<dbReference type="RefSeq" id="WP_267152000.1">
    <property type="nucleotide sequence ID" value="NZ_JAPMLT010000005.1"/>
</dbReference>
<sequence length="1076" mass="117118">MEEHGMARSTEPNRDSGSDSKSRKKQKKKKRWFWRTVKIFLFLFLAAGVIGGGAGAGYVATLLKKAPPLDLNTITNMAATTKVYDADQQFMFDLQGDGDRELIKSLDEVSPHVVNAFIAAEDKDFRSHFGINPMALARATVQNVLGRSIMSGASTITQQTVKNAMFPEQSRTLERKVQEMYLAIELEKQLTKDEILVTYLNWIYFGKSGPDNLYGIQRASQAIFGVNAKDLTLAQSTILAALPNNPSLFNPYVNLENTLGRQEYILQQMMAAGYITQAQYEEAKAFNVAEALQQTQQNRRVNAGEFGHLVAEIETQAAERLMDSGNYESLDQARQALFRGGYQIFTTIERDYQKMVDSVINDNKFYPKNITYTITDNTGKQTKIEDAMEQSGAAMIDNKTGRVLALGGGRNYEVDQVNHATVPRQPGSTMKPIAVYGPAIERGLIGSGTAIDDVPMVWPDRSSATGTYFPFNWDKRFHGLMTVREALEQSYNIPALKVYHDITPTYGLGYLTKMGVTTLDDSDYNLASGIGGMAHGLTVLEATSSYSTMPNAGVWRDSFMIEEIKDRTGEVTYKHQSQETQVFDPNTAYILNDMLQGVVRRGTASEVGRKFPGYAIAGKTGTTNEDKDAWFIGYTPDVTLGIWVGYNMPYPLLKGEGNTPKHIWNAIMGQVLPTIENRTKEFFPNPGGVRQVAVCKVSGHLPTELCHAEHTVTNELFRANAVPRDACDVHVKAKYYEVNGKKYLANDSTPAHLVKEGIFIKRDKYTLPNGNRAYLPLDHEKELPSDKDPRAEDDTLRTTKVPSGLKATPASSTSVTLSWSAVAGAKGYVILRADSEAGPFQVINETTALTFTDSGLTTGNTYAYRVVSQGEDGMESDPSPSVTVTLGKDQPDNVPAPGNVSAKPAAVGAVVSWSPVSGAESYAIYRSTESNGDAQRIATAKGNGYNDVSALPGATYYYRVAALIDGKEGSPSMAAKVSLSAGGGGGDEISPPRINDIYSTGSGNTLQLSWTPVQGAVNYVVERSTDGGSFKRLGTTSGTAYTDSNLESGKTYSYRVRSVSAGGSISDPSAPAKGTP</sequence>
<dbReference type="InterPro" id="IPR036116">
    <property type="entry name" value="FN3_sf"/>
</dbReference>
<gene>
    <name evidence="17" type="ORF">OS242_12365</name>
</gene>
<name>A0ABT3X7N8_9BACL</name>